<dbReference type="PANTHER" id="PTHR42780:SF1">
    <property type="entry name" value="ISOLEUCINE--TRNA LIGASE, CYTOPLASMIC"/>
    <property type="match status" value="1"/>
</dbReference>
<dbReference type="AlphaFoldDB" id="A0A6U0QER5"/>
<dbReference type="GO" id="GO:0004822">
    <property type="term" value="F:isoleucine-tRNA ligase activity"/>
    <property type="evidence" value="ECO:0007669"/>
    <property type="project" value="InterPro"/>
</dbReference>
<evidence type="ECO:0000313" key="1">
    <source>
        <dbReference type="EMBL" id="CAD8521217.1"/>
    </source>
</evidence>
<dbReference type="Pfam" id="PF19302">
    <property type="entry name" value="DUF5915"/>
    <property type="match status" value="1"/>
</dbReference>
<evidence type="ECO:0000313" key="2">
    <source>
        <dbReference type="EMBL" id="CAD8521218.1"/>
    </source>
</evidence>
<reference evidence="2" key="1">
    <citation type="submission" date="2021-01" db="EMBL/GenBank/DDBJ databases">
        <authorList>
            <person name="Corre E."/>
            <person name="Pelletier E."/>
            <person name="Niang G."/>
            <person name="Scheremetjew M."/>
            <person name="Finn R."/>
            <person name="Kale V."/>
            <person name="Holt S."/>
            <person name="Cochrane G."/>
            <person name="Meng A."/>
            <person name="Brown T."/>
            <person name="Cohen L."/>
        </authorList>
    </citation>
    <scope>NUCLEOTIDE SEQUENCE</scope>
    <source>
        <strain evidence="2">CCMP1723</strain>
    </source>
</reference>
<dbReference type="InterPro" id="IPR023586">
    <property type="entry name" value="Ile-tRNA-ligase_type2"/>
</dbReference>
<proteinExistence type="predicted"/>
<organism evidence="2">
    <name type="scientific">Micromonas pusilla</name>
    <name type="common">Picoplanktonic green alga</name>
    <name type="synonym">Chromulina pusilla</name>
    <dbReference type="NCBI Taxonomy" id="38833"/>
    <lineage>
        <taxon>Eukaryota</taxon>
        <taxon>Viridiplantae</taxon>
        <taxon>Chlorophyta</taxon>
        <taxon>Mamiellophyceae</taxon>
        <taxon>Mamiellales</taxon>
        <taxon>Mamiellaceae</taxon>
        <taxon>Micromonas</taxon>
    </lineage>
</organism>
<dbReference type="EMBL" id="HBEQ01010739">
    <property type="protein sequence ID" value="CAD8521217.1"/>
    <property type="molecule type" value="Transcribed_RNA"/>
</dbReference>
<gene>
    <name evidence="1" type="ORF">MCOM1403_LOCUS8647</name>
    <name evidence="2" type="ORF">MCOM1403_LOCUS8648</name>
</gene>
<accession>A0A6U0QER5</accession>
<name>A0A6U0QER5_MICPS</name>
<sequence>MCLMFHAPMSITLFSFLLNPPLKKGGFLADLQGELQCYVTEELNVQKLETCSDPIKFATLRAEPNFALLGKRLGKEIGEVAKAVRKMSQEDLLCFQRSGSVVLHGHTLSSDDISIKHEFRIPDGYAKSDIDAASGEEGAMVILELTVDQKLLDSGAARELINRMQKLRKSVGLQASDNIFIFFEAKAGAEAHSNEALIRMLKTDETYLKAALGCELRHASMMPTHAVKLASDASTLSNGASLMVTLTLPCVFLNERALLLACENSKDLSAAVSAVMISQDFTAMRADTQKHNGTITINVDGRTVTLHEGEEFMFP</sequence>
<dbReference type="PANTHER" id="PTHR42780">
    <property type="entry name" value="SOLEUCYL-TRNA SYNTHETASE"/>
    <property type="match status" value="1"/>
</dbReference>
<dbReference type="GO" id="GO:0006428">
    <property type="term" value="P:isoleucyl-tRNA aminoacylation"/>
    <property type="evidence" value="ECO:0007669"/>
    <property type="project" value="TreeGrafter"/>
</dbReference>
<protein>
    <submittedName>
        <fullName evidence="2">Uncharacterized protein</fullName>
    </submittedName>
</protein>
<dbReference type="EMBL" id="HBEQ01010740">
    <property type="protein sequence ID" value="CAD8521218.1"/>
    <property type="molecule type" value="Transcribed_RNA"/>
</dbReference>